<reference evidence="1 2" key="1">
    <citation type="submission" date="2016-11" db="EMBL/GenBank/DDBJ databases">
        <authorList>
            <person name="Jaros S."/>
            <person name="Januszkiewicz K."/>
            <person name="Wedrychowicz H."/>
        </authorList>
    </citation>
    <scope>NUCLEOTIDE SEQUENCE [LARGE SCALE GENOMIC DNA]</scope>
    <source>
        <strain evidence="1 2">DSM 6191</strain>
    </source>
</reference>
<organism evidence="1 2">
    <name type="scientific">Clostridium intestinale DSM 6191</name>
    <dbReference type="NCBI Taxonomy" id="1121320"/>
    <lineage>
        <taxon>Bacteria</taxon>
        <taxon>Bacillati</taxon>
        <taxon>Bacillota</taxon>
        <taxon>Clostridia</taxon>
        <taxon>Eubacteriales</taxon>
        <taxon>Clostridiaceae</taxon>
        <taxon>Clostridium</taxon>
    </lineage>
</organism>
<evidence type="ECO:0000313" key="2">
    <source>
        <dbReference type="Proteomes" id="UP000184241"/>
    </source>
</evidence>
<dbReference type="EMBL" id="FQXU01000006">
    <property type="protein sequence ID" value="SHI11978.1"/>
    <property type="molecule type" value="Genomic_DNA"/>
</dbReference>
<dbReference type="Gene3D" id="1.10.1220.10">
    <property type="entry name" value="Met repressor-like"/>
    <property type="match status" value="1"/>
</dbReference>
<dbReference type="GO" id="GO:0006355">
    <property type="term" value="P:regulation of DNA-templated transcription"/>
    <property type="evidence" value="ECO:0007669"/>
    <property type="project" value="InterPro"/>
</dbReference>
<gene>
    <name evidence="1" type="ORF">SAMN02745941_02046</name>
</gene>
<dbReference type="InterPro" id="IPR013321">
    <property type="entry name" value="Arc_rbn_hlx_hlx"/>
</dbReference>
<dbReference type="AlphaFoldDB" id="A0A1M5YJ75"/>
<evidence type="ECO:0000313" key="1">
    <source>
        <dbReference type="EMBL" id="SHI11978.1"/>
    </source>
</evidence>
<protein>
    <recommendedName>
        <fullName evidence="3">CopG family transcriptional regulator / antitoxin EndoAI</fullName>
    </recommendedName>
</protein>
<name>A0A1M5YJ75_9CLOT</name>
<dbReference type="Proteomes" id="UP000184241">
    <property type="component" value="Unassembled WGS sequence"/>
</dbReference>
<sequence>MSISKDNSIKLNLFNNNEKNSKFNENNLILYIEGQEVVLNESEIIKAYEEMAQINLELAETCMDSCIQETDEYEKWLCGV</sequence>
<proteinExistence type="predicted"/>
<evidence type="ECO:0008006" key="3">
    <source>
        <dbReference type="Google" id="ProtNLM"/>
    </source>
</evidence>
<dbReference type="RefSeq" id="WP_021803541.1">
    <property type="nucleotide sequence ID" value="NZ_FQXU01000006.1"/>
</dbReference>
<accession>A0A1M5YJ75</accession>